<sequence>MIDARAPRVNQAVVGLVALAAVTVGPWWLLALLALQLALGLTLGRRWCLACVFYYEVLQQRLGEGPLEDSRPPRFANMVGLAFLTAASLAHVAGWSTAGTVLGSIVAALALLAAVTGFCAGCSAYKIGYALTGRKFVSCPLPPPVAGENA</sequence>
<evidence type="ECO:0000256" key="1">
    <source>
        <dbReference type="SAM" id="Phobius"/>
    </source>
</evidence>
<dbReference type="Proteomes" id="UP000254134">
    <property type="component" value="Unassembled WGS sequence"/>
</dbReference>
<evidence type="ECO:0000313" key="4">
    <source>
        <dbReference type="Proteomes" id="UP000254134"/>
    </source>
</evidence>
<accession>A0A7M2YW38</accession>
<organism evidence="3 4">
    <name type="scientific">Gaiella occulta</name>
    <dbReference type="NCBI Taxonomy" id="1002870"/>
    <lineage>
        <taxon>Bacteria</taxon>
        <taxon>Bacillati</taxon>
        <taxon>Actinomycetota</taxon>
        <taxon>Thermoleophilia</taxon>
        <taxon>Gaiellales</taxon>
        <taxon>Gaiellaceae</taxon>
        <taxon>Gaiella</taxon>
    </lineage>
</organism>
<comment type="caution">
    <text evidence="3">The sequence shown here is derived from an EMBL/GenBank/DDBJ whole genome shotgun (WGS) entry which is preliminary data.</text>
</comment>
<keyword evidence="4" id="KW-1185">Reference proteome</keyword>
<evidence type="ECO:0000313" key="3">
    <source>
        <dbReference type="EMBL" id="RDI74225.1"/>
    </source>
</evidence>
<reference evidence="4" key="2">
    <citation type="journal article" date="2019" name="MicrobiologyOpen">
        <title>High-quality draft genome sequence of Gaiella occulta isolated from a 150 meter deep mineral water borehole and comparison with the genome sequences of other deep-branching lineages of the phylum Actinobacteria.</title>
        <authorList>
            <person name="Severino R."/>
            <person name="Froufe H.J.C."/>
            <person name="Barroso C."/>
            <person name="Albuquerque L."/>
            <person name="Lobo-da-Cunha A."/>
            <person name="da Costa M.S."/>
            <person name="Egas C."/>
        </authorList>
    </citation>
    <scope>NUCLEOTIDE SEQUENCE [LARGE SCALE GENOMIC DNA]</scope>
    <source>
        <strain evidence="4">F2-233</strain>
    </source>
</reference>
<dbReference type="AlphaFoldDB" id="A0A7M2YW38"/>
<feature type="domain" description="DUF4395" evidence="2">
    <location>
        <begin position="2"/>
        <end position="127"/>
    </location>
</feature>
<evidence type="ECO:0000259" key="2">
    <source>
        <dbReference type="Pfam" id="PF14340"/>
    </source>
</evidence>
<feature type="transmembrane region" description="Helical" evidence="1">
    <location>
        <begin position="101"/>
        <end position="125"/>
    </location>
</feature>
<reference evidence="3 4" key="1">
    <citation type="submission" date="2018-07" db="EMBL/GenBank/DDBJ databases">
        <title>High-quality-draft genome sequence of Gaiella occulta.</title>
        <authorList>
            <person name="Severino R."/>
            <person name="Froufe H.J.C."/>
            <person name="Rainey F.A."/>
            <person name="Barroso C."/>
            <person name="Albuquerque L."/>
            <person name="Lobo-Da-Cunha A."/>
            <person name="Da Costa M.S."/>
            <person name="Egas C."/>
        </authorList>
    </citation>
    <scope>NUCLEOTIDE SEQUENCE [LARGE SCALE GENOMIC DNA]</scope>
    <source>
        <strain evidence="3 4">F2-233</strain>
    </source>
</reference>
<dbReference type="EMBL" id="QQZY01000004">
    <property type="protein sequence ID" value="RDI74225.1"/>
    <property type="molecule type" value="Genomic_DNA"/>
</dbReference>
<keyword evidence="1" id="KW-0812">Transmembrane</keyword>
<gene>
    <name evidence="3" type="ORF">Gocc_1801</name>
</gene>
<keyword evidence="1" id="KW-1133">Transmembrane helix</keyword>
<dbReference type="InterPro" id="IPR025508">
    <property type="entry name" value="DUF4395"/>
</dbReference>
<feature type="transmembrane region" description="Helical" evidence="1">
    <location>
        <begin position="12"/>
        <end position="29"/>
    </location>
</feature>
<proteinExistence type="predicted"/>
<keyword evidence="1" id="KW-0472">Membrane</keyword>
<dbReference type="Pfam" id="PF14340">
    <property type="entry name" value="DUF4395"/>
    <property type="match status" value="1"/>
</dbReference>
<name>A0A7M2YW38_9ACTN</name>
<protein>
    <recommendedName>
        <fullName evidence="2">DUF4395 domain-containing protein</fullName>
    </recommendedName>
</protein>